<dbReference type="PRINTS" id="PR01307">
    <property type="entry name" value="P2XRECEPTOR"/>
</dbReference>
<dbReference type="PRINTS" id="PR01308">
    <property type="entry name" value="P2X1RECEPTOR"/>
</dbReference>
<keyword evidence="10" id="KW-0325">Glycoprotein</keyword>
<evidence type="ECO:0000256" key="2">
    <source>
        <dbReference type="ARBA" id="ARBA00009848"/>
    </source>
</evidence>
<feature type="disulfide bond" evidence="15">
    <location>
        <begin position="133"/>
        <end position="155"/>
    </location>
</feature>
<dbReference type="Gene3D" id="2.60.490.10">
    <property type="entry name" value="atp-gated p2x4 ion channel domain"/>
    <property type="match status" value="1"/>
</dbReference>
<feature type="binding site" evidence="14">
    <location>
        <position position="323"/>
    </location>
    <ligand>
        <name>ATP</name>
        <dbReference type="ChEBI" id="CHEBI:30616"/>
        <note>ligand shared between two neighboring subunits of the homotrimer</note>
    </ligand>
</feature>
<keyword evidence="4" id="KW-1003">Cell membrane</keyword>
<gene>
    <name evidence="19" type="ORF">V1264_022008</name>
</gene>
<reference evidence="19 20" key="1">
    <citation type="submission" date="2024-02" db="EMBL/GenBank/DDBJ databases">
        <title>Chromosome-scale genome assembly of the rough periwinkle Littorina saxatilis.</title>
        <authorList>
            <person name="De Jode A."/>
            <person name="Faria R."/>
            <person name="Formenti G."/>
            <person name="Sims Y."/>
            <person name="Smith T.P."/>
            <person name="Tracey A."/>
            <person name="Wood J.M.D."/>
            <person name="Zagrodzka Z.B."/>
            <person name="Johannesson K."/>
            <person name="Butlin R.K."/>
            <person name="Leder E.H."/>
        </authorList>
    </citation>
    <scope>NUCLEOTIDE SEQUENCE [LARGE SCALE GENOMIC DNA]</scope>
    <source>
        <strain evidence="19">Snail1</strain>
        <tissue evidence="19">Muscle</tissue>
    </source>
</reference>
<feature type="region of interest" description="Disordered" evidence="17">
    <location>
        <begin position="394"/>
        <end position="418"/>
    </location>
</feature>
<keyword evidence="7" id="KW-0406">Ion transport</keyword>
<feature type="binding site" evidence="14">
    <location>
        <begin position="70"/>
        <end position="72"/>
    </location>
    <ligand>
        <name>ATP</name>
        <dbReference type="ChEBI" id="CHEBI:30616"/>
        <note>ligand shared between two neighboring subunits of the homotrimer</note>
    </ligand>
</feature>
<name>A0AAN9AJD7_9CAEN</name>
<evidence type="ECO:0000313" key="19">
    <source>
        <dbReference type="EMBL" id="KAK7088035.1"/>
    </source>
</evidence>
<protein>
    <recommendedName>
        <fullName evidence="21">ATP receptor</fullName>
    </recommendedName>
</protein>
<keyword evidence="5 18" id="KW-0812">Transmembrane</keyword>
<keyword evidence="11" id="KW-1071">Ligand-gated ion channel</keyword>
<keyword evidence="20" id="KW-1185">Reference proteome</keyword>
<organism evidence="19 20">
    <name type="scientific">Littorina saxatilis</name>
    <dbReference type="NCBI Taxonomy" id="31220"/>
    <lineage>
        <taxon>Eukaryota</taxon>
        <taxon>Metazoa</taxon>
        <taxon>Spiralia</taxon>
        <taxon>Lophotrochozoa</taxon>
        <taxon>Mollusca</taxon>
        <taxon>Gastropoda</taxon>
        <taxon>Caenogastropoda</taxon>
        <taxon>Littorinimorpha</taxon>
        <taxon>Littorinoidea</taxon>
        <taxon>Littorinidae</taxon>
        <taxon>Littorina</taxon>
    </lineage>
</organism>
<keyword evidence="12" id="KW-0407">Ion channel</keyword>
<dbReference type="InterPro" id="IPR059116">
    <property type="entry name" value="P2X_receptor"/>
</dbReference>
<feature type="disulfide bond" evidence="15">
    <location>
        <begin position="122"/>
        <end position="173"/>
    </location>
</feature>
<evidence type="ECO:0000256" key="17">
    <source>
        <dbReference type="SAM" id="MobiDB-lite"/>
    </source>
</evidence>
<feature type="disulfide bond" evidence="15">
    <location>
        <begin position="138"/>
        <end position="167"/>
    </location>
</feature>
<evidence type="ECO:0000256" key="11">
    <source>
        <dbReference type="ARBA" id="ARBA00023286"/>
    </source>
</evidence>
<dbReference type="GO" id="GO:0098794">
    <property type="term" value="C:postsynapse"/>
    <property type="evidence" value="ECO:0007669"/>
    <property type="project" value="GOC"/>
</dbReference>
<keyword evidence="6 18" id="KW-1133">Transmembrane helix</keyword>
<feature type="transmembrane region" description="Helical" evidence="18">
    <location>
        <begin position="33"/>
        <end position="53"/>
    </location>
</feature>
<feature type="disulfide bond" evidence="15">
    <location>
        <begin position="227"/>
        <end position="239"/>
    </location>
</feature>
<comment type="similarity">
    <text evidence="2">Belongs to the P2X receptor family.</text>
</comment>
<evidence type="ECO:0000256" key="7">
    <source>
        <dbReference type="ARBA" id="ARBA00023065"/>
    </source>
</evidence>
<evidence type="ECO:0000256" key="15">
    <source>
        <dbReference type="PIRSR" id="PIRSR005713-2"/>
    </source>
</evidence>
<evidence type="ECO:0000256" key="9">
    <source>
        <dbReference type="ARBA" id="ARBA00023157"/>
    </source>
</evidence>
<comment type="subcellular location">
    <subcellularLocation>
        <location evidence="1">Cell membrane</location>
        <topology evidence="1">Multi-pass membrane protein</topology>
    </subcellularLocation>
</comment>
<feature type="binding site" evidence="14">
    <location>
        <begin position="303"/>
        <end position="305"/>
    </location>
    <ligand>
        <name>ATP</name>
        <dbReference type="ChEBI" id="CHEBI:30616"/>
        <note>ligand shared between two neighboring subunits of the homotrimer</note>
    </ligand>
</feature>
<dbReference type="PIRSF" id="PIRSF005713">
    <property type="entry name" value="P2X_purinoceptor"/>
    <property type="match status" value="1"/>
</dbReference>
<sequence>MPQPKALVRSAIGVFFEYDTPRIVHIRSKKVGIINRLIQITILAYLIGYVIVWRKGYQQFDNVQSAVTTKVKGVVFTNFTGIPGLDGRVWDVSDYVVPPQENGAFFVMTNVLVTPTQTQGTCDEDPTVADARCENKTCTRGEPVNLGNGIKTGNCIDSTVDPGAKVCEIYAWCPVERADNTTQAPTPALLGSENFTVFIKNNIEFPKFDVLRRNLPDTATDEYLGACRYNPDDSTDKFCPVFNLGTIVSGAGHSFEAMAKQGGVIQVIINWDCNLDLDVSECLPEYSFRRLDRGDFSISRGFNFRYADHYKLENGTGQRTLYKAWGIRFLVSVQGQAGKFFIIPLLLNFGSGIALLSIATVICDIVVLYLLKARSYYKDKKYLDVKGEDAYEVMDDRHDDDSDGPRQRRNAGNGEDNS</sequence>
<dbReference type="Proteomes" id="UP001374579">
    <property type="component" value="Unassembled WGS sequence"/>
</dbReference>
<evidence type="ECO:0000256" key="3">
    <source>
        <dbReference type="ARBA" id="ARBA00022448"/>
    </source>
</evidence>
<evidence type="ECO:0008006" key="21">
    <source>
        <dbReference type="Google" id="ProtNLM"/>
    </source>
</evidence>
<dbReference type="GO" id="GO:0033198">
    <property type="term" value="P:response to ATP"/>
    <property type="evidence" value="ECO:0007669"/>
    <property type="project" value="InterPro"/>
</dbReference>
<comment type="catalytic activity">
    <reaction evidence="13">
        <text>Ca(2+)(in) = Ca(2+)(out)</text>
        <dbReference type="Rhea" id="RHEA:29671"/>
        <dbReference type="ChEBI" id="CHEBI:29108"/>
    </reaction>
</comment>
<dbReference type="Pfam" id="PF00864">
    <property type="entry name" value="P2X_receptor"/>
    <property type="match status" value="1"/>
</dbReference>
<feature type="transmembrane region" description="Helical" evidence="18">
    <location>
        <begin position="341"/>
        <end position="371"/>
    </location>
</feature>
<evidence type="ECO:0000256" key="5">
    <source>
        <dbReference type="ARBA" id="ARBA00022692"/>
    </source>
</evidence>
<evidence type="ECO:0000256" key="16">
    <source>
        <dbReference type="PIRSR" id="PIRSR005713-3"/>
    </source>
</evidence>
<evidence type="ECO:0000256" key="12">
    <source>
        <dbReference type="ARBA" id="ARBA00023303"/>
    </source>
</evidence>
<feature type="binding site" evidence="14">
    <location>
        <position position="196"/>
    </location>
    <ligand>
        <name>ATP</name>
        <dbReference type="ChEBI" id="CHEBI:30616"/>
        <note>ligand shared between two neighboring subunits of the homotrimer</note>
    </ligand>
</feature>
<feature type="glycosylation site" description="N-linked (GlcNAc...) asparagine" evidence="16">
    <location>
        <position position="194"/>
    </location>
</feature>
<dbReference type="GO" id="GO:0005886">
    <property type="term" value="C:plasma membrane"/>
    <property type="evidence" value="ECO:0007669"/>
    <property type="project" value="UniProtKB-SubCell"/>
</dbReference>
<dbReference type="InterPro" id="IPR003044">
    <property type="entry name" value="P2X1_purnocptor"/>
</dbReference>
<keyword evidence="8 18" id="KW-0472">Membrane</keyword>
<proteinExistence type="inferred from homology"/>
<evidence type="ECO:0000256" key="6">
    <source>
        <dbReference type="ARBA" id="ARBA00022989"/>
    </source>
</evidence>
<evidence type="ECO:0000256" key="10">
    <source>
        <dbReference type="ARBA" id="ARBA00023180"/>
    </source>
</evidence>
<keyword evidence="9 15" id="KW-1015">Disulfide bond</keyword>
<feature type="compositionally biased region" description="Basic and acidic residues" evidence="17">
    <location>
        <begin position="394"/>
        <end position="406"/>
    </location>
</feature>
<dbReference type="AlphaFoldDB" id="A0AAN9AJD7"/>
<dbReference type="FunFam" id="2.60.490.10:FF:000001">
    <property type="entry name" value="P2X purinoceptor"/>
    <property type="match status" value="1"/>
</dbReference>
<evidence type="ECO:0000256" key="4">
    <source>
        <dbReference type="ARBA" id="ARBA00022475"/>
    </source>
</evidence>
<keyword evidence="14" id="KW-0547">Nucleotide-binding</keyword>
<evidence type="ECO:0000313" key="20">
    <source>
        <dbReference type="Proteomes" id="UP001374579"/>
    </source>
</evidence>
<keyword evidence="3" id="KW-0813">Transport</keyword>
<evidence type="ECO:0000256" key="14">
    <source>
        <dbReference type="PIRSR" id="PIRSR005713-1"/>
    </source>
</evidence>
<accession>A0AAN9AJD7</accession>
<dbReference type="PANTHER" id="PTHR10125:SF31">
    <property type="entry name" value="P2X RECEPTOR E"/>
    <property type="match status" value="1"/>
</dbReference>
<dbReference type="PANTHER" id="PTHR10125">
    <property type="entry name" value="P2X PURINOCEPTOR"/>
    <property type="match status" value="1"/>
</dbReference>
<evidence type="ECO:0000256" key="1">
    <source>
        <dbReference type="ARBA" id="ARBA00004651"/>
    </source>
</evidence>
<evidence type="ECO:0000256" key="13">
    <source>
        <dbReference type="ARBA" id="ARBA00036634"/>
    </source>
</evidence>
<dbReference type="InterPro" id="IPR027309">
    <property type="entry name" value="P2X_extracellular_dom_sf"/>
</dbReference>
<dbReference type="GO" id="GO:0004931">
    <property type="term" value="F:extracellularly ATP-gated monoatomic cation channel activity"/>
    <property type="evidence" value="ECO:0007669"/>
    <property type="project" value="InterPro"/>
</dbReference>
<dbReference type="Gene3D" id="1.10.287.940">
    <property type="entry name" value="atp-gated p2x4 ion channel"/>
    <property type="match status" value="1"/>
</dbReference>
<keyword evidence="14" id="KW-0067">ATP-binding</keyword>
<evidence type="ECO:0000256" key="18">
    <source>
        <dbReference type="SAM" id="Phobius"/>
    </source>
</evidence>
<feature type="disulfide bond" evidence="15">
    <location>
        <begin position="273"/>
        <end position="282"/>
    </location>
</feature>
<dbReference type="GO" id="GO:0005524">
    <property type="term" value="F:ATP binding"/>
    <property type="evidence" value="ECO:0007669"/>
    <property type="project" value="UniProtKB-KW"/>
</dbReference>
<dbReference type="GO" id="GO:0001614">
    <property type="term" value="F:purinergic nucleotide receptor activity"/>
    <property type="evidence" value="ECO:0007669"/>
    <property type="project" value="InterPro"/>
</dbReference>
<dbReference type="EMBL" id="JBAMIC010004070">
    <property type="protein sequence ID" value="KAK7088035.1"/>
    <property type="molecule type" value="Genomic_DNA"/>
</dbReference>
<dbReference type="GO" id="GO:0070588">
    <property type="term" value="P:calcium ion transmembrane transport"/>
    <property type="evidence" value="ECO:0007669"/>
    <property type="project" value="TreeGrafter"/>
</dbReference>
<dbReference type="NCBIfam" id="TIGR00863">
    <property type="entry name" value="P2X"/>
    <property type="match status" value="1"/>
</dbReference>
<comment type="caution">
    <text evidence="19">The sequence shown here is derived from an EMBL/GenBank/DDBJ whole genome shotgun (WGS) entry which is preliminary data.</text>
</comment>
<evidence type="ECO:0000256" key="8">
    <source>
        <dbReference type="ARBA" id="ARBA00023136"/>
    </source>
</evidence>
<dbReference type="InterPro" id="IPR001429">
    <property type="entry name" value="P2X_purnocptor"/>
</dbReference>